<dbReference type="Proteomes" id="UP001498398">
    <property type="component" value="Unassembled WGS sequence"/>
</dbReference>
<reference evidence="1 2" key="1">
    <citation type="submission" date="2024-01" db="EMBL/GenBank/DDBJ databases">
        <title>A draft genome for the cacao thread blight pathogen Marasmiellus scandens.</title>
        <authorList>
            <person name="Baruah I.K."/>
            <person name="Leung J."/>
            <person name="Bukari Y."/>
            <person name="Amoako-Attah I."/>
            <person name="Meinhardt L.W."/>
            <person name="Bailey B.A."/>
            <person name="Cohen S.P."/>
        </authorList>
    </citation>
    <scope>NUCLEOTIDE SEQUENCE [LARGE SCALE GENOMIC DNA]</scope>
    <source>
        <strain evidence="1 2">GH-19</strain>
    </source>
</reference>
<dbReference type="EMBL" id="JBANRG010000013">
    <property type="protein sequence ID" value="KAK7461430.1"/>
    <property type="molecule type" value="Genomic_DNA"/>
</dbReference>
<organism evidence="1 2">
    <name type="scientific">Marasmiellus scandens</name>
    <dbReference type="NCBI Taxonomy" id="2682957"/>
    <lineage>
        <taxon>Eukaryota</taxon>
        <taxon>Fungi</taxon>
        <taxon>Dikarya</taxon>
        <taxon>Basidiomycota</taxon>
        <taxon>Agaricomycotina</taxon>
        <taxon>Agaricomycetes</taxon>
        <taxon>Agaricomycetidae</taxon>
        <taxon>Agaricales</taxon>
        <taxon>Marasmiineae</taxon>
        <taxon>Omphalotaceae</taxon>
        <taxon>Marasmiellus</taxon>
    </lineage>
</organism>
<comment type="caution">
    <text evidence="1">The sequence shown here is derived from an EMBL/GenBank/DDBJ whole genome shotgun (WGS) entry which is preliminary data.</text>
</comment>
<sequence length="105" mass="12353">MTADNIILPHLLKLRYIQDDELDHYLEEEICCYTISNMVATRFDPQEYTGENDTSVWQDSWPVGQLHMGLEVSHRALLDHYDFTEEETRILKNLERKGMPLEIIG</sequence>
<evidence type="ECO:0000313" key="1">
    <source>
        <dbReference type="EMBL" id="KAK7461430.1"/>
    </source>
</evidence>
<name>A0ABR1JJ75_9AGAR</name>
<evidence type="ECO:0000313" key="2">
    <source>
        <dbReference type="Proteomes" id="UP001498398"/>
    </source>
</evidence>
<gene>
    <name evidence="1" type="ORF">VKT23_008608</name>
</gene>
<protein>
    <submittedName>
        <fullName evidence="1">Uncharacterized protein</fullName>
    </submittedName>
</protein>
<proteinExistence type="predicted"/>
<keyword evidence="2" id="KW-1185">Reference proteome</keyword>
<accession>A0ABR1JJ75</accession>